<proteinExistence type="predicted"/>
<dbReference type="EMBL" id="AWTV01000008">
    <property type="protein sequence ID" value="KIH90441.1"/>
    <property type="molecule type" value="Genomic_DNA"/>
</dbReference>
<dbReference type="VEuPathDB" id="FungiDB:SPBR_00945"/>
<dbReference type="Proteomes" id="UP000031575">
    <property type="component" value="Unassembled WGS sequence"/>
</dbReference>
<dbReference type="RefSeq" id="XP_040618451.1">
    <property type="nucleotide sequence ID" value="XM_040759264.1"/>
</dbReference>
<feature type="compositionally biased region" description="Basic and acidic residues" evidence="1">
    <location>
        <begin position="60"/>
        <end position="84"/>
    </location>
</feature>
<dbReference type="OrthoDB" id="10262564at2759"/>
<dbReference type="HOGENOM" id="CLU_025221_1_1_1"/>
<evidence type="ECO:0000313" key="3">
    <source>
        <dbReference type="Proteomes" id="UP000031575"/>
    </source>
</evidence>
<protein>
    <submittedName>
        <fullName evidence="2">Uncharacterized protein</fullName>
    </submittedName>
</protein>
<dbReference type="GO" id="GO:0061630">
    <property type="term" value="F:ubiquitin protein ligase activity"/>
    <property type="evidence" value="ECO:0007669"/>
    <property type="project" value="InterPro"/>
</dbReference>
<gene>
    <name evidence="2" type="ORF">SPBR_00945</name>
</gene>
<organism evidence="2 3">
    <name type="scientific">Sporothrix brasiliensis 5110</name>
    <dbReference type="NCBI Taxonomy" id="1398154"/>
    <lineage>
        <taxon>Eukaryota</taxon>
        <taxon>Fungi</taxon>
        <taxon>Dikarya</taxon>
        <taxon>Ascomycota</taxon>
        <taxon>Pezizomycotina</taxon>
        <taxon>Sordariomycetes</taxon>
        <taxon>Sordariomycetidae</taxon>
        <taxon>Ophiostomatales</taxon>
        <taxon>Ophiostomataceae</taxon>
        <taxon>Sporothrix</taxon>
    </lineage>
</organism>
<dbReference type="GO" id="GO:0005737">
    <property type="term" value="C:cytoplasm"/>
    <property type="evidence" value="ECO:0007669"/>
    <property type="project" value="TreeGrafter"/>
</dbReference>
<dbReference type="PANTHER" id="PTHR13513:SF9">
    <property type="entry name" value="E3 UBIQUITIN-PROTEIN LIGASE UBR7-RELATED"/>
    <property type="match status" value="1"/>
</dbReference>
<comment type="caution">
    <text evidence="2">The sequence shown here is derived from an EMBL/GenBank/DDBJ whole genome shotgun (WGS) entry which is preliminary data.</text>
</comment>
<dbReference type="GO" id="GO:0008270">
    <property type="term" value="F:zinc ion binding"/>
    <property type="evidence" value="ECO:0007669"/>
    <property type="project" value="InterPro"/>
</dbReference>
<reference evidence="2 3" key="1">
    <citation type="journal article" date="2014" name="BMC Genomics">
        <title>Comparative genomics of the major fungal agents of human and animal Sporotrichosis: Sporothrix schenckii and Sporothrix brasiliensis.</title>
        <authorList>
            <person name="Teixeira M.M."/>
            <person name="de Almeida L.G."/>
            <person name="Kubitschek-Barreira P."/>
            <person name="Alves F.L."/>
            <person name="Kioshima E.S."/>
            <person name="Abadio A.K."/>
            <person name="Fernandes L."/>
            <person name="Derengowski L.S."/>
            <person name="Ferreira K.S."/>
            <person name="Souza R.C."/>
            <person name="Ruiz J.C."/>
            <person name="de Andrade N.C."/>
            <person name="Paes H.C."/>
            <person name="Nicola A.M."/>
            <person name="Albuquerque P."/>
            <person name="Gerber A.L."/>
            <person name="Martins V.P."/>
            <person name="Peconick L.D."/>
            <person name="Neto A.V."/>
            <person name="Chaucanez C.B."/>
            <person name="Silva P.A."/>
            <person name="Cunha O.L."/>
            <person name="de Oliveira F.F."/>
            <person name="dos Santos T.C."/>
            <person name="Barros A.L."/>
            <person name="Soares M.A."/>
            <person name="de Oliveira L.M."/>
            <person name="Marini M.M."/>
            <person name="Villalobos-Duno H."/>
            <person name="Cunha M.M."/>
            <person name="de Hoog S."/>
            <person name="da Silveira J.F."/>
            <person name="Henrissat B."/>
            <person name="Nino-Vega G.A."/>
            <person name="Cisalpino P.S."/>
            <person name="Mora-Montes H.M."/>
            <person name="Almeida S.R."/>
            <person name="Stajich J.E."/>
            <person name="Lopes-Bezerra L.M."/>
            <person name="Vasconcelos A.T."/>
            <person name="Felipe M.S."/>
        </authorList>
    </citation>
    <scope>NUCLEOTIDE SEQUENCE [LARGE SCALE GENOMIC DNA]</scope>
    <source>
        <strain evidence="2 3">5110</strain>
    </source>
</reference>
<keyword evidence="3" id="KW-1185">Reference proteome</keyword>
<dbReference type="InterPro" id="IPR040204">
    <property type="entry name" value="UBR7"/>
</dbReference>
<accession>A0A0C2IN32</accession>
<dbReference type="PANTHER" id="PTHR13513">
    <property type="entry name" value="E3 UBIQUITIN-PROTEIN LIGASE UBR7"/>
    <property type="match status" value="1"/>
</dbReference>
<feature type="region of interest" description="Disordered" evidence="1">
    <location>
        <begin position="47"/>
        <end position="136"/>
    </location>
</feature>
<evidence type="ECO:0000313" key="2">
    <source>
        <dbReference type="EMBL" id="KIH90441.1"/>
    </source>
</evidence>
<name>A0A0C2IN32_9PEZI</name>
<dbReference type="AlphaFoldDB" id="A0A0C2IN32"/>
<sequence length="214" mass="23445">MPPGFPNEDAFEGFICYKCVDAYPWIRQYAGSPGFLPAVLYRTEQDVSPAQAPGPSTEGLVKRKADDDTETGAKRFRADDKAVADEDMSTNIENDKTLLEQEETYEPPVSDDGGSNAEGDGPGSGSHGSGSLYERGESALRNVDRVRAIEGVMAYNHLKDKLKPFFQQFAESGQAISAEDIKSYFAKLRGDEQAIREAGEAARSDDNRREQSGY</sequence>
<evidence type="ECO:0000256" key="1">
    <source>
        <dbReference type="SAM" id="MobiDB-lite"/>
    </source>
</evidence>
<dbReference type="GeneID" id="63674185"/>